<keyword evidence="3" id="KW-0255">Endonuclease</keyword>
<feature type="region of interest" description="Disordered" evidence="1">
    <location>
        <begin position="1"/>
        <end position="23"/>
    </location>
</feature>
<dbReference type="CDD" id="cd06260">
    <property type="entry name" value="DUF820-like"/>
    <property type="match status" value="1"/>
</dbReference>
<dbReference type="Proteomes" id="UP001500655">
    <property type="component" value="Unassembled WGS sequence"/>
</dbReference>
<evidence type="ECO:0000259" key="2">
    <source>
        <dbReference type="Pfam" id="PF05685"/>
    </source>
</evidence>
<dbReference type="PANTHER" id="PTHR35400">
    <property type="entry name" value="SLR1083 PROTEIN"/>
    <property type="match status" value="1"/>
</dbReference>
<sequence length="189" mass="21167">MTVTMEHQSPARDGWTTDDLDALPDTERRPELLDGVLLVPPSPTHLHQSIALRLGALLDASCPTDFEVSQGVEVRLSPRRSFIPDLLLVTAVAADRNTHWFVPHEVILAIEIVSATSVSLDRITKPALYAEAGIAHYWRVETDPELIVHTHTIDPLAKVYRETGRCTSVIDVNEPWPMKIAIDDLRRRN</sequence>
<dbReference type="RefSeq" id="WP_344083164.1">
    <property type="nucleotide sequence ID" value="NZ_BAAALS010000017.1"/>
</dbReference>
<keyword evidence="3" id="KW-0540">Nuclease</keyword>
<protein>
    <submittedName>
        <fullName evidence="3">Uma2 family endonuclease</fullName>
    </submittedName>
</protein>
<dbReference type="InterPro" id="IPR012296">
    <property type="entry name" value="Nuclease_put_TT1808"/>
</dbReference>
<feature type="domain" description="Putative restriction endonuclease" evidence="2">
    <location>
        <begin position="18"/>
        <end position="143"/>
    </location>
</feature>
<dbReference type="Pfam" id="PF05685">
    <property type="entry name" value="Uma2"/>
    <property type="match status" value="1"/>
</dbReference>
<dbReference type="Gene3D" id="3.90.1570.10">
    <property type="entry name" value="tt1808, chain A"/>
    <property type="match status" value="1"/>
</dbReference>
<organism evidence="3 4">
    <name type="scientific">Luedemannella helvata</name>
    <dbReference type="NCBI Taxonomy" id="349315"/>
    <lineage>
        <taxon>Bacteria</taxon>
        <taxon>Bacillati</taxon>
        <taxon>Actinomycetota</taxon>
        <taxon>Actinomycetes</taxon>
        <taxon>Micromonosporales</taxon>
        <taxon>Micromonosporaceae</taxon>
        <taxon>Luedemannella</taxon>
    </lineage>
</organism>
<keyword evidence="4" id="KW-1185">Reference proteome</keyword>
<evidence type="ECO:0000256" key="1">
    <source>
        <dbReference type="SAM" id="MobiDB-lite"/>
    </source>
</evidence>
<comment type="caution">
    <text evidence="3">The sequence shown here is derived from an EMBL/GenBank/DDBJ whole genome shotgun (WGS) entry which is preliminary data.</text>
</comment>
<reference evidence="4" key="1">
    <citation type="journal article" date="2019" name="Int. J. Syst. Evol. Microbiol.">
        <title>The Global Catalogue of Microorganisms (GCM) 10K type strain sequencing project: providing services to taxonomists for standard genome sequencing and annotation.</title>
        <authorList>
            <consortium name="The Broad Institute Genomics Platform"/>
            <consortium name="The Broad Institute Genome Sequencing Center for Infectious Disease"/>
            <person name="Wu L."/>
            <person name="Ma J."/>
        </authorList>
    </citation>
    <scope>NUCLEOTIDE SEQUENCE [LARGE SCALE GENOMIC DNA]</scope>
    <source>
        <strain evidence="4">JCM 13249</strain>
    </source>
</reference>
<name>A0ABP4WWZ0_9ACTN</name>
<dbReference type="PANTHER" id="PTHR35400:SF3">
    <property type="entry name" value="SLL1072 PROTEIN"/>
    <property type="match status" value="1"/>
</dbReference>
<dbReference type="InterPro" id="IPR011335">
    <property type="entry name" value="Restrct_endonuc-II-like"/>
</dbReference>
<keyword evidence="3" id="KW-0378">Hydrolase</keyword>
<gene>
    <name evidence="3" type="ORF">GCM10009681_36670</name>
</gene>
<dbReference type="SUPFAM" id="SSF52980">
    <property type="entry name" value="Restriction endonuclease-like"/>
    <property type="match status" value="1"/>
</dbReference>
<accession>A0ABP4WWZ0</accession>
<proteinExistence type="predicted"/>
<evidence type="ECO:0000313" key="3">
    <source>
        <dbReference type="EMBL" id="GAA1762197.1"/>
    </source>
</evidence>
<evidence type="ECO:0000313" key="4">
    <source>
        <dbReference type="Proteomes" id="UP001500655"/>
    </source>
</evidence>
<dbReference type="GO" id="GO:0004519">
    <property type="term" value="F:endonuclease activity"/>
    <property type="evidence" value="ECO:0007669"/>
    <property type="project" value="UniProtKB-KW"/>
</dbReference>
<dbReference type="EMBL" id="BAAALS010000017">
    <property type="protein sequence ID" value="GAA1762197.1"/>
    <property type="molecule type" value="Genomic_DNA"/>
</dbReference>
<dbReference type="InterPro" id="IPR008538">
    <property type="entry name" value="Uma2"/>
</dbReference>